<evidence type="ECO:0000313" key="3">
    <source>
        <dbReference type="EMBL" id="KAL2549869.1"/>
    </source>
</evidence>
<evidence type="ECO:0000256" key="2">
    <source>
        <dbReference type="SAM" id="Phobius"/>
    </source>
</evidence>
<feature type="compositionally biased region" description="Acidic residues" evidence="1">
    <location>
        <begin position="168"/>
        <end position="180"/>
    </location>
</feature>
<keyword evidence="2" id="KW-1133">Transmembrane helix</keyword>
<keyword evidence="2" id="KW-0812">Transmembrane</keyword>
<sequence>MDTQRRQHRCQIQRMGLFWTMVIQAIVIYDGIRRRVRHLPRATHRNWDIEREMTFTRMFGTSDRICCDLLRMKIDLLVHQQQSSAAPIRLPRPTTATDTEDIDTNTTQVDPNTKIRQVRWNDEMDGFMIIALVYQVLAGHKRSDNGFTSFHISKAIDSVKQGVRDDESVNELDTPNEDTDPSPIPSRKRNAKEGTTKVRRKRTQPYDDTYGCAFLLSVEDVKLWTWFYYDDGLRR</sequence>
<dbReference type="EMBL" id="JBFOLJ010000003">
    <property type="protein sequence ID" value="KAL2549869.1"/>
    <property type="molecule type" value="Genomic_DNA"/>
</dbReference>
<evidence type="ECO:0000313" key="4">
    <source>
        <dbReference type="Proteomes" id="UP001604277"/>
    </source>
</evidence>
<organism evidence="3 4">
    <name type="scientific">Forsythia ovata</name>
    <dbReference type="NCBI Taxonomy" id="205694"/>
    <lineage>
        <taxon>Eukaryota</taxon>
        <taxon>Viridiplantae</taxon>
        <taxon>Streptophyta</taxon>
        <taxon>Embryophyta</taxon>
        <taxon>Tracheophyta</taxon>
        <taxon>Spermatophyta</taxon>
        <taxon>Magnoliopsida</taxon>
        <taxon>eudicotyledons</taxon>
        <taxon>Gunneridae</taxon>
        <taxon>Pentapetalae</taxon>
        <taxon>asterids</taxon>
        <taxon>lamiids</taxon>
        <taxon>Lamiales</taxon>
        <taxon>Oleaceae</taxon>
        <taxon>Forsythieae</taxon>
        <taxon>Forsythia</taxon>
    </lineage>
</organism>
<protein>
    <submittedName>
        <fullName evidence="3">Uncharacterized protein</fullName>
    </submittedName>
</protein>
<keyword evidence="2" id="KW-0472">Membrane</keyword>
<feature type="transmembrane region" description="Helical" evidence="2">
    <location>
        <begin position="12"/>
        <end position="32"/>
    </location>
</feature>
<feature type="region of interest" description="Disordered" evidence="1">
    <location>
        <begin position="163"/>
        <end position="202"/>
    </location>
</feature>
<comment type="caution">
    <text evidence="3">The sequence shown here is derived from an EMBL/GenBank/DDBJ whole genome shotgun (WGS) entry which is preliminary data.</text>
</comment>
<dbReference type="AlphaFoldDB" id="A0ABD1WJK0"/>
<accession>A0ABD1WJK0</accession>
<name>A0ABD1WJK0_9LAMI</name>
<dbReference type="Proteomes" id="UP001604277">
    <property type="component" value="Unassembled WGS sequence"/>
</dbReference>
<keyword evidence="4" id="KW-1185">Reference proteome</keyword>
<reference evidence="4" key="1">
    <citation type="submission" date="2024-07" db="EMBL/GenBank/DDBJ databases">
        <title>Two chromosome-level genome assemblies of Korean endemic species Abeliophyllum distichum and Forsythia ovata (Oleaceae).</title>
        <authorList>
            <person name="Jang H."/>
        </authorList>
    </citation>
    <scope>NUCLEOTIDE SEQUENCE [LARGE SCALE GENOMIC DNA]</scope>
</reference>
<evidence type="ECO:0000256" key="1">
    <source>
        <dbReference type="SAM" id="MobiDB-lite"/>
    </source>
</evidence>
<gene>
    <name evidence="3" type="ORF">Fot_11399</name>
</gene>
<proteinExistence type="predicted"/>